<evidence type="ECO:0000313" key="2">
    <source>
        <dbReference type="Proteomes" id="UP000557307"/>
    </source>
</evidence>
<name>A0A840U0P7_9BACT</name>
<dbReference type="RefSeq" id="WP_246440921.1">
    <property type="nucleotide sequence ID" value="NZ_JACHGF010000016.1"/>
</dbReference>
<evidence type="ECO:0000313" key="1">
    <source>
        <dbReference type="EMBL" id="MBB5287327.1"/>
    </source>
</evidence>
<sequence>MVRGVWVVVGIMLGYLLPLPLGAQTPPRPEIDLNLFIQELFPVPTDDANYDDLYEALFQLYANPRNLNTATRDELTATYLLSEAQLTALFHYRDQLGPFLSLYELQAVPGFDLLTIRRLLPFVTVQTTHLPLAQSLRNPTQNFLLIRSQRLLETQKGFTPIDTTTRSRTRYAGGPYQWYGRFRYARTGAYSFGLTVEKDAGEVLSWQPGRHVFGPDFTSFHAQIMNRGRLKNLIVGDYQMQAGQGLVMAAGFSLGKGAESIRTTYRSTLGLRPYTSVLEAGYFRGIAATVALNKTMDLTALYSAVRRDASLDASASDSLGLVVSSLRTAGLHRTPSEQASQGIIPERNTGLHWLYRMPAQRGQLGLTTLYTQYEASLRRREVPYNYYEFRGKENLVVGLHGNYRWQNIHFFGEGARSQSGGLGGVGGLIAALGKTLDFTLLLRHYDRHFHSFYGNSFGEGTRPINETGTYWGLRYAPNRRWQLSGFYDRFQFPWLKYQVNAPSDGFDYLLHAQWVPSKRFRTYALFHEKQRQRNEPGQSEPMAPLVTTVRRTVLINAEYNTPLRYSLRTRVQAGDFSHQAAPRSVGWTVLQDASWHWRQLELSGRMALFSTDSYDSRQYVYEKDVLYAFSLPAYYDKGTRHYLMARYVLNPHTRLWLRWSQTRFSDLETIGSGLNEIQGNTRSELKAQLMYLF</sequence>
<keyword evidence="2" id="KW-1185">Reference proteome</keyword>
<accession>A0A840U0P7</accession>
<proteinExistence type="predicted"/>
<gene>
    <name evidence="1" type="ORF">HNQ92_005490</name>
</gene>
<dbReference type="Pfam" id="PF12836">
    <property type="entry name" value="HHH_3"/>
    <property type="match status" value="1"/>
</dbReference>
<dbReference type="EMBL" id="JACHGF010000016">
    <property type="protein sequence ID" value="MBB5287327.1"/>
    <property type="molecule type" value="Genomic_DNA"/>
</dbReference>
<dbReference type="SUPFAM" id="SSF47781">
    <property type="entry name" value="RuvA domain 2-like"/>
    <property type="match status" value="1"/>
</dbReference>
<organism evidence="1 2">
    <name type="scientific">Rhabdobacter roseus</name>
    <dbReference type="NCBI Taxonomy" id="1655419"/>
    <lineage>
        <taxon>Bacteria</taxon>
        <taxon>Pseudomonadati</taxon>
        <taxon>Bacteroidota</taxon>
        <taxon>Cytophagia</taxon>
        <taxon>Cytophagales</taxon>
        <taxon>Cytophagaceae</taxon>
        <taxon>Rhabdobacter</taxon>
    </lineage>
</organism>
<dbReference type="Proteomes" id="UP000557307">
    <property type="component" value="Unassembled WGS sequence"/>
</dbReference>
<reference evidence="1 2" key="1">
    <citation type="submission" date="2020-08" db="EMBL/GenBank/DDBJ databases">
        <title>Genomic Encyclopedia of Type Strains, Phase IV (KMG-IV): sequencing the most valuable type-strain genomes for metagenomic binning, comparative biology and taxonomic classification.</title>
        <authorList>
            <person name="Goeker M."/>
        </authorList>
    </citation>
    <scope>NUCLEOTIDE SEQUENCE [LARGE SCALE GENOMIC DNA]</scope>
    <source>
        <strain evidence="1 2">DSM 105074</strain>
    </source>
</reference>
<dbReference type="AlphaFoldDB" id="A0A840U0P7"/>
<protein>
    <recommendedName>
        <fullName evidence="3">Helix-hairpin-helix domain-containing protein</fullName>
    </recommendedName>
</protein>
<dbReference type="InterPro" id="IPR010994">
    <property type="entry name" value="RuvA_2-like"/>
</dbReference>
<evidence type="ECO:0008006" key="3">
    <source>
        <dbReference type="Google" id="ProtNLM"/>
    </source>
</evidence>
<comment type="caution">
    <text evidence="1">The sequence shown here is derived from an EMBL/GenBank/DDBJ whole genome shotgun (WGS) entry which is preliminary data.</text>
</comment>